<evidence type="ECO:0000256" key="1">
    <source>
        <dbReference type="SAM" id="MobiDB-lite"/>
    </source>
</evidence>
<dbReference type="AlphaFoldDB" id="A0AAD7NDG2"/>
<protein>
    <submittedName>
        <fullName evidence="2">Uncharacterized protein</fullName>
    </submittedName>
</protein>
<sequence>MSPLSDDSYMPSSEGPGTTWCISQAHQDVYNERKRERQATHMEDGVKRRKITSSPLQLSIKQEQEYELAPCVTPRPTALRAKNKFAQQFDGLLNSLIGDGTYVENLLAVAEVQAKPARATFAPVKSESVSLDLVDEADIDLLCMRCLDAEVQRDDAIDAHHDALDELRQVRAELYQALHERDTVVAKQKEWEEAVVSRGHLIRLPAERLKEWERLN</sequence>
<gene>
    <name evidence="2" type="ORF">DFH07DRAFT_959282</name>
</gene>
<dbReference type="Proteomes" id="UP001215280">
    <property type="component" value="Unassembled WGS sequence"/>
</dbReference>
<reference evidence="2" key="1">
    <citation type="submission" date="2023-03" db="EMBL/GenBank/DDBJ databases">
        <title>Massive genome expansion in bonnet fungi (Mycena s.s.) driven by repeated elements and novel gene families across ecological guilds.</title>
        <authorList>
            <consortium name="Lawrence Berkeley National Laboratory"/>
            <person name="Harder C.B."/>
            <person name="Miyauchi S."/>
            <person name="Viragh M."/>
            <person name="Kuo A."/>
            <person name="Thoen E."/>
            <person name="Andreopoulos B."/>
            <person name="Lu D."/>
            <person name="Skrede I."/>
            <person name="Drula E."/>
            <person name="Henrissat B."/>
            <person name="Morin E."/>
            <person name="Kohler A."/>
            <person name="Barry K."/>
            <person name="LaButti K."/>
            <person name="Morin E."/>
            <person name="Salamov A."/>
            <person name="Lipzen A."/>
            <person name="Mereny Z."/>
            <person name="Hegedus B."/>
            <person name="Baldrian P."/>
            <person name="Stursova M."/>
            <person name="Weitz H."/>
            <person name="Taylor A."/>
            <person name="Grigoriev I.V."/>
            <person name="Nagy L.G."/>
            <person name="Martin F."/>
            <person name="Kauserud H."/>
        </authorList>
    </citation>
    <scope>NUCLEOTIDE SEQUENCE</scope>
    <source>
        <strain evidence="2">CBHHK188m</strain>
    </source>
</reference>
<accession>A0AAD7NDG2</accession>
<comment type="caution">
    <text evidence="2">The sequence shown here is derived from an EMBL/GenBank/DDBJ whole genome shotgun (WGS) entry which is preliminary data.</text>
</comment>
<evidence type="ECO:0000313" key="3">
    <source>
        <dbReference type="Proteomes" id="UP001215280"/>
    </source>
</evidence>
<name>A0AAD7NDG2_9AGAR</name>
<dbReference type="EMBL" id="JARJLG010000063">
    <property type="protein sequence ID" value="KAJ7755639.1"/>
    <property type="molecule type" value="Genomic_DNA"/>
</dbReference>
<organism evidence="2 3">
    <name type="scientific">Mycena maculata</name>
    <dbReference type="NCBI Taxonomy" id="230809"/>
    <lineage>
        <taxon>Eukaryota</taxon>
        <taxon>Fungi</taxon>
        <taxon>Dikarya</taxon>
        <taxon>Basidiomycota</taxon>
        <taxon>Agaricomycotina</taxon>
        <taxon>Agaricomycetes</taxon>
        <taxon>Agaricomycetidae</taxon>
        <taxon>Agaricales</taxon>
        <taxon>Marasmiineae</taxon>
        <taxon>Mycenaceae</taxon>
        <taxon>Mycena</taxon>
    </lineage>
</organism>
<evidence type="ECO:0000313" key="2">
    <source>
        <dbReference type="EMBL" id="KAJ7755639.1"/>
    </source>
</evidence>
<feature type="region of interest" description="Disordered" evidence="1">
    <location>
        <begin position="1"/>
        <end position="21"/>
    </location>
</feature>
<keyword evidence="3" id="KW-1185">Reference proteome</keyword>
<proteinExistence type="predicted"/>